<name>A0AAN7ZRN2_9PEZI</name>
<reference evidence="5" key="1">
    <citation type="submission" date="2023-08" db="EMBL/GenBank/DDBJ databases">
        <title>Black Yeasts Isolated from many extreme environments.</title>
        <authorList>
            <person name="Coleine C."/>
            <person name="Stajich J.E."/>
            <person name="Selbmann L."/>
        </authorList>
    </citation>
    <scope>NUCLEOTIDE SEQUENCE</scope>
    <source>
        <strain evidence="5">CCFEE 5810</strain>
    </source>
</reference>
<dbReference type="GO" id="GO:0016788">
    <property type="term" value="F:hydrolase activity, acting on ester bonds"/>
    <property type="evidence" value="ECO:0007669"/>
    <property type="project" value="UniProtKB-ARBA"/>
</dbReference>
<dbReference type="AlphaFoldDB" id="A0AAN7ZRN2"/>
<dbReference type="InterPro" id="IPR050261">
    <property type="entry name" value="FrsA_esterase"/>
</dbReference>
<protein>
    <recommendedName>
        <fullName evidence="4">AB hydrolase-1 domain-containing protein</fullName>
    </recommendedName>
</protein>
<evidence type="ECO:0000256" key="1">
    <source>
        <dbReference type="ARBA" id="ARBA00022801"/>
    </source>
</evidence>
<accession>A0AAN7ZRN2</accession>
<dbReference type="InterPro" id="IPR029058">
    <property type="entry name" value="AB_hydrolase_fold"/>
</dbReference>
<evidence type="ECO:0000259" key="4">
    <source>
        <dbReference type="Pfam" id="PF12697"/>
    </source>
</evidence>
<dbReference type="SUPFAM" id="SSF53474">
    <property type="entry name" value="alpha/beta-Hydrolases"/>
    <property type="match status" value="1"/>
</dbReference>
<proteinExistence type="inferred from homology"/>
<dbReference type="EMBL" id="JAVRQU010000017">
    <property type="protein sequence ID" value="KAK5693607.1"/>
    <property type="molecule type" value="Genomic_DNA"/>
</dbReference>
<evidence type="ECO:0000313" key="5">
    <source>
        <dbReference type="EMBL" id="KAK5693607.1"/>
    </source>
</evidence>
<evidence type="ECO:0000256" key="2">
    <source>
        <dbReference type="ARBA" id="ARBA00038115"/>
    </source>
</evidence>
<dbReference type="Pfam" id="PF12697">
    <property type="entry name" value="Abhydrolase_6"/>
    <property type="match status" value="1"/>
</dbReference>
<evidence type="ECO:0000256" key="3">
    <source>
        <dbReference type="SAM" id="MobiDB-lite"/>
    </source>
</evidence>
<organism evidence="5 6">
    <name type="scientific">Elasticomyces elasticus</name>
    <dbReference type="NCBI Taxonomy" id="574655"/>
    <lineage>
        <taxon>Eukaryota</taxon>
        <taxon>Fungi</taxon>
        <taxon>Dikarya</taxon>
        <taxon>Ascomycota</taxon>
        <taxon>Pezizomycotina</taxon>
        <taxon>Dothideomycetes</taxon>
        <taxon>Dothideomycetidae</taxon>
        <taxon>Mycosphaerellales</taxon>
        <taxon>Teratosphaeriaceae</taxon>
        <taxon>Elasticomyces</taxon>
    </lineage>
</organism>
<keyword evidence="1" id="KW-0378">Hydrolase</keyword>
<comment type="similarity">
    <text evidence="2">Belongs to the AB hydrolase superfamily. FUS2 hydrolase family.</text>
</comment>
<dbReference type="Proteomes" id="UP001310594">
    <property type="component" value="Unassembled WGS sequence"/>
</dbReference>
<comment type="caution">
    <text evidence="5">The sequence shown here is derived from an EMBL/GenBank/DDBJ whole genome shotgun (WGS) entry which is preliminary data.</text>
</comment>
<evidence type="ECO:0000313" key="6">
    <source>
        <dbReference type="Proteomes" id="UP001310594"/>
    </source>
</evidence>
<dbReference type="InterPro" id="IPR000073">
    <property type="entry name" value="AB_hydrolase_1"/>
</dbReference>
<feature type="domain" description="AB hydrolase-1" evidence="4">
    <location>
        <begin position="79"/>
        <end position="221"/>
    </location>
</feature>
<dbReference type="PANTHER" id="PTHR22946">
    <property type="entry name" value="DIENELACTONE HYDROLASE DOMAIN-CONTAINING PROTEIN-RELATED"/>
    <property type="match status" value="1"/>
</dbReference>
<gene>
    <name evidence="5" type="ORF">LTR97_010176</name>
</gene>
<sequence>MASAHQPSSTSRIDTPKENLRTPDAFRPQVDHAPGTIATQCSVTRLQIRVTNGSDGNVSGFLHTPTPYKPGTHNKTAAILLSGAGGGVTGPSSMYLGIADKLASLPKAHQALLALRLDYRFPARNKHCVPDVQAAIELLKYEHQIEKVVLVGWSFGSAPVLTCAAQDPRVIGAALVAPQTAETEGLEMLPPRPLLLCHGLADRTLSPRCSRDLERRYLDADTSGKGEVELRLFDGDDHALTLHAAKAERKITEFILRLAGVESVEDVSSVVEANVLPEKKAEKVRLMKEGGDLKGGERVE</sequence>
<feature type="region of interest" description="Disordered" evidence="3">
    <location>
        <begin position="1"/>
        <end position="32"/>
    </location>
</feature>
<dbReference type="Gene3D" id="3.40.50.1820">
    <property type="entry name" value="alpha/beta hydrolase"/>
    <property type="match status" value="1"/>
</dbReference>
<dbReference type="PANTHER" id="PTHR22946:SF9">
    <property type="entry name" value="POLYKETIDE TRANSFERASE AF380"/>
    <property type="match status" value="1"/>
</dbReference>
<feature type="compositionally biased region" description="Polar residues" evidence="3">
    <location>
        <begin position="1"/>
        <end position="13"/>
    </location>
</feature>